<organism evidence="2 3">
    <name type="scientific">Alkalisalibacterium limincola</name>
    <dbReference type="NCBI Taxonomy" id="2699169"/>
    <lineage>
        <taxon>Bacteria</taxon>
        <taxon>Pseudomonadati</taxon>
        <taxon>Pseudomonadota</taxon>
        <taxon>Gammaproteobacteria</taxon>
        <taxon>Lysobacterales</taxon>
        <taxon>Lysobacteraceae</taxon>
        <taxon>Alkalisalibacterium</taxon>
    </lineage>
</organism>
<gene>
    <name evidence="2" type="ORF">FU658_03620</name>
</gene>
<keyword evidence="1" id="KW-1133">Transmembrane helix</keyword>
<proteinExistence type="predicted"/>
<evidence type="ECO:0000313" key="3">
    <source>
        <dbReference type="Proteomes" id="UP000321248"/>
    </source>
</evidence>
<dbReference type="OrthoDB" id="5502479at2"/>
<dbReference type="Proteomes" id="UP000321248">
    <property type="component" value="Unassembled WGS sequence"/>
</dbReference>
<accession>A0A5C8KVX6</accession>
<evidence type="ECO:0000313" key="2">
    <source>
        <dbReference type="EMBL" id="TXK64922.1"/>
    </source>
</evidence>
<dbReference type="AlphaFoldDB" id="A0A5C8KVX6"/>
<dbReference type="Pfam" id="PF11219">
    <property type="entry name" value="DUF3014"/>
    <property type="match status" value="1"/>
</dbReference>
<sequence>MPPRRPAKPARHSLWPVLLAAALIALGALAWWMYQRDALPPGTDPAPVGDAVAPWRGDDTAPRYPIGVQDPDDPDAVVDLPGLGDSDAAFLDALAQLLERTQLESLVVPEFIIQRVVASVDNLPRRSLPARMHPVRPTPGAFEPEAGEPLRLGTGNHARYAARLSQLESVGVGPLVDLYERWYPRFDQAYRELGYPEAHFNDRLVEVIDHLLEAPEPGGELELVRTERGYAFADPALEAASVGHRAMFRIGPENAGRLKAWLRELRSEVTSRAAVGAGARR</sequence>
<keyword evidence="1" id="KW-0812">Transmembrane</keyword>
<evidence type="ECO:0000256" key="1">
    <source>
        <dbReference type="SAM" id="Phobius"/>
    </source>
</evidence>
<protein>
    <submittedName>
        <fullName evidence="2">DUF3014 domain-containing protein</fullName>
    </submittedName>
</protein>
<dbReference type="RefSeq" id="WP_147890842.1">
    <property type="nucleotide sequence ID" value="NZ_VRTS01000002.1"/>
</dbReference>
<dbReference type="InterPro" id="IPR021382">
    <property type="entry name" value="DUF3014"/>
</dbReference>
<dbReference type="EMBL" id="VRTS01000002">
    <property type="protein sequence ID" value="TXK64922.1"/>
    <property type="molecule type" value="Genomic_DNA"/>
</dbReference>
<keyword evidence="3" id="KW-1185">Reference proteome</keyword>
<feature type="transmembrane region" description="Helical" evidence="1">
    <location>
        <begin position="12"/>
        <end position="34"/>
    </location>
</feature>
<reference evidence="2 3" key="1">
    <citation type="submission" date="2019-08" db="EMBL/GenBank/DDBJ databases">
        <authorList>
            <person name="Karlyshev A.V."/>
        </authorList>
    </citation>
    <scope>NUCLEOTIDE SEQUENCE [LARGE SCALE GENOMIC DNA]</scope>
    <source>
        <strain evidence="2 3">Alg18-2.2</strain>
    </source>
</reference>
<comment type="caution">
    <text evidence="2">The sequence shown here is derived from an EMBL/GenBank/DDBJ whole genome shotgun (WGS) entry which is preliminary data.</text>
</comment>
<name>A0A5C8KVX6_9GAMM</name>
<keyword evidence="1" id="KW-0472">Membrane</keyword>